<evidence type="ECO:0000256" key="5">
    <source>
        <dbReference type="ARBA" id="ARBA00022776"/>
    </source>
</evidence>
<evidence type="ECO:0000256" key="2">
    <source>
        <dbReference type="ARBA" id="ARBA00004629"/>
    </source>
</evidence>
<feature type="coiled-coil region" evidence="10">
    <location>
        <begin position="239"/>
        <end position="266"/>
    </location>
</feature>
<evidence type="ECO:0000256" key="3">
    <source>
        <dbReference type="ARBA" id="ARBA00022454"/>
    </source>
</evidence>
<dbReference type="GO" id="GO:0005634">
    <property type="term" value="C:nucleus"/>
    <property type="evidence" value="ECO:0007669"/>
    <property type="project" value="UniProtKB-SubCell"/>
</dbReference>
<name>A0A0C2IG46_9PEZI</name>
<dbReference type="VEuPathDB" id="FungiDB:SPBR_07663"/>
<keyword evidence="4" id="KW-0132">Cell division</keyword>
<dbReference type="GO" id="GO:0000444">
    <property type="term" value="C:MIS12/MIND type complex"/>
    <property type="evidence" value="ECO:0007669"/>
    <property type="project" value="InterPro"/>
</dbReference>
<dbReference type="HOGENOM" id="CLU_064565_0_0_1"/>
<accession>A0A0C2IG46</accession>
<keyword evidence="7" id="KW-0539">Nucleus</keyword>
<organism evidence="12 13">
    <name type="scientific">Sporothrix brasiliensis 5110</name>
    <dbReference type="NCBI Taxonomy" id="1398154"/>
    <lineage>
        <taxon>Eukaryota</taxon>
        <taxon>Fungi</taxon>
        <taxon>Dikarya</taxon>
        <taxon>Ascomycota</taxon>
        <taxon>Pezizomycotina</taxon>
        <taxon>Sordariomycetes</taxon>
        <taxon>Sordariomycetidae</taxon>
        <taxon>Ophiostomatales</taxon>
        <taxon>Ophiostomataceae</taxon>
        <taxon>Sporothrix</taxon>
    </lineage>
</organism>
<feature type="compositionally biased region" description="Polar residues" evidence="11">
    <location>
        <begin position="64"/>
        <end position="80"/>
    </location>
</feature>
<feature type="compositionally biased region" description="Acidic residues" evidence="11">
    <location>
        <begin position="44"/>
        <end position="58"/>
    </location>
</feature>
<keyword evidence="9" id="KW-0137">Centromere</keyword>
<evidence type="ECO:0000256" key="7">
    <source>
        <dbReference type="ARBA" id="ARBA00023242"/>
    </source>
</evidence>
<keyword evidence="6" id="KW-0995">Kinetochore</keyword>
<evidence type="ECO:0000256" key="6">
    <source>
        <dbReference type="ARBA" id="ARBA00022838"/>
    </source>
</evidence>
<feature type="compositionally biased region" description="Low complexity" evidence="11">
    <location>
        <begin position="177"/>
        <end position="186"/>
    </location>
</feature>
<dbReference type="GO" id="GO:0007059">
    <property type="term" value="P:chromosome segregation"/>
    <property type="evidence" value="ECO:0007669"/>
    <property type="project" value="TreeGrafter"/>
</dbReference>
<dbReference type="PANTHER" id="PTHR15459:SF3">
    <property type="entry name" value="POLYAMINE-MODULATED FACTOR 1"/>
    <property type="match status" value="1"/>
</dbReference>
<evidence type="ECO:0000256" key="1">
    <source>
        <dbReference type="ARBA" id="ARBA00004123"/>
    </source>
</evidence>
<dbReference type="Proteomes" id="UP000031575">
    <property type="component" value="Unassembled WGS sequence"/>
</dbReference>
<sequence>MAANEAAATASSGAPKNDKTTTSAISATTATNTLSSDQQRPVGDGDEVLPDADADEQGPGDGIASQTQPDAQGQNAQSQTQPPPPPGPRASRLQALFASSLDHTLAKISWDNFAACYPTAAAKAPQALRTVHRAMVDRLGELCAAEFAVVMRNRDVVRRLNELETLSVDAQKRRLAATATATASGDRGTGTGTGSPPPPPHTLPAETVLAAHLTPQRTAQRKLLEERLAAVQAANTARFARLTAQQAEAAQLVEALERALADAEGAAALLDGASENGHDDGVDNTLVAELARETRAAEVEMSGI</sequence>
<dbReference type="AlphaFoldDB" id="A0A0C2IG46"/>
<comment type="caution">
    <text evidence="12">The sequence shown here is derived from an EMBL/GenBank/DDBJ whole genome shotgun (WGS) entry which is preliminary data.</text>
</comment>
<evidence type="ECO:0000256" key="9">
    <source>
        <dbReference type="ARBA" id="ARBA00023328"/>
    </source>
</evidence>
<dbReference type="GO" id="GO:0051301">
    <property type="term" value="P:cell division"/>
    <property type="evidence" value="ECO:0007669"/>
    <property type="project" value="UniProtKB-KW"/>
</dbReference>
<feature type="region of interest" description="Disordered" evidence="11">
    <location>
        <begin position="1"/>
        <end position="91"/>
    </location>
</feature>
<dbReference type="InterPro" id="IPR007128">
    <property type="entry name" value="PMF1/Nnf1"/>
</dbReference>
<dbReference type="GeneID" id="63680838"/>
<comment type="subcellular location">
    <subcellularLocation>
        <location evidence="2">Chromosome</location>
        <location evidence="2">Centromere</location>
        <location evidence="2">Kinetochore</location>
    </subcellularLocation>
    <subcellularLocation>
        <location evidence="1">Nucleus</location>
    </subcellularLocation>
</comment>
<gene>
    <name evidence="12" type="ORF">SPBR_07663</name>
</gene>
<feature type="region of interest" description="Disordered" evidence="11">
    <location>
        <begin position="177"/>
        <end position="204"/>
    </location>
</feature>
<dbReference type="RefSeq" id="XP_040616151.1">
    <property type="nucleotide sequence ID" value="XM_040765917.1"/>
</dbReference>
<reference evidence="12 13" key="1">
    <citation type="journal article" date="2014" name="BMC Genomics">
        <title>Comparative genomics of the major fungal agents of human and animal Sporotrichosis: Sporothrix schenckii and Sporothrix brasiliensis.</title>
        <authorList>
            <person name="Teixeira M.M."/>
            <person name="de Almeida L.G."/>
            <person name="Kubitschek-Barreira P."/>
            <person name="Alves F.L."/>
            <person name="Kioshima E.S."/>
            <person name="Abadio A.K."/>
            <person name="Fernandes L."/>
            <person name="Derengowski L.S."/>
            <person name="Ferreira K.S."/>
            <person name="Souza R.C."/>
            <person name="Ruiz J.C."/>
            <person name="de Andrade N.C."/>
            <person name="Paes H.C."/>
            <person name="Nicola A.M."/>
            <person name="Albuquerque P."/>
            <person name="Gerber A.L."/>
            <person name="Martins V.P."/>
            <person name="Peconick L.D."/>
            <person name="Neto A.V."/>
            <person name="Chaucanez C.B."/>
            <person name="Silva P.A."/>
            <person name="Cunha O.L."/>
            <person name="de Oliveira F.F."/>
            <person name="dos Santos T.C."/>
            <person name="Barros A.L."/>
            <person name="Soares M.A."/>
            <person name="de Oliveira L.M."/>
            <person name="Marini M.M."/>
            <person name="Villalobos-Duno H."/>
            <person name="Cunha M.M."/>
            <person name="de Hoog S."/>
            <person name="da Silveira J.F."/>
            <person name="Henrissat B."/>
            <person name="Nino-Vega G.A."/>
            <person name="Cisalpino P.S."/>
            <person name="Mora-Montes H.M."/>
            <person name="Almeida S.R."/>
            <person name="Stajich J.E."/>
            <person name="Lopes-Bezerra L.M."/>
            <person name="Vasconcelos A.T."/>
            <person name="Felipe M.S."/>
        </authorList>
    </citation>
    <scope>NUCLEOTIDE SEQUENCE [LARGE SCALE GENOMIC DNA]</scope>
    <source>
        <strain evidence="12 13">5110</strain>
    </source>
</reference>
<dbReference type="EMBL" id="AWTV01000009">
    <property type="protein sequence ID" value="KIH88141.1"/>
    <property type="molecule type" value="Genomic_DNA"/>
</dbReference>
<feature type="compositionally biased region" description="Low complexity" evidence="11">
    <location>
        <begin position="1"/>
        <end position="36"/>
    </location>
</feature>
<dbReference type="Pfam" id="PF03980">
    <property type="entry name" value="Nnf1"/>
    <property type="match status" value="1"/>
</dbReference>
<keyword evidence="13" id="KW-1185">Reference proteome</keyword>
<dbReference type="OrthoDB" id="18453at2759"/>
<keyword evidence="10" id="KW-0175">Coiled coil</keyword>
<keyword evidence="5" id="KW-0498">Mitosis</keyword>
<evidence type="ECO:0000256" key="8">
    <source>
        <dbReference type="ARBA" id="ARBA00023306"/>
    </source>
</evidence>
<keyword evidence="3" id="KW-0158">Chromosome</keyword>
<keyword evidence="8" id="KW-0131">Cell cycle</keyword>
<evidence type="ECO:0000313" key="13">
    <source>
        <dbReference type="Proteomes" id="UP000031575"/>
    </source>
</evidence>
<evidence type="ECO:0000313" key="12">
    <source>
        <dbReference type="EMBL" id="KIH88141.1"/>
    </source>
</evidence>
<proteinExistence type="predicted"/>
<evidence type="ECO:0000256" key="4">
    <source>
        <dbReference type="ARBA" id="ARBA00022618"/>
    </source>
</evidence>
<evidence type="ECO:0000256" key="11">
    <source>
        <dbReference type="SAM" id="MobiDB-lite"/>
    </source>
</evidence>
<evidence type="ECO:0000256" key="10">
    <source>
        <dbReference type="SAM" id="Coils"/>
    </source>
</evidence>
<protein>
    <submittedName>
        <fullName evidence="12">Mind kinetochore complex component</fullName>
    </submittedName>
</protein>
<dbReference type="PANTHER" id="PTHR15459">
    <property type="entry name" value="POLYAMINE-MODULATED FACTOR 1"/>
    <property type="match status" value="1"/>
</dbReference>